<keyword evidence="7 8" id="KW-0472">Membrane</keyword>
<dbReference type="AlphaFoldDB" id="H6SPH1"/>
<dbReference type="OrthoDB" id="9811975at2"/>
<accession>H6SPH1</accession>
<protein>
    <submittedName>
        <fullName evidence="9">Hemin transport system permease protein, HmuU2</fullName>
    </submittedName>
</protein>
<evidence type="ECO:0000256" key="8">
    <source>
        <dbReference type="SAM" id="Phobius"/>
    </source>
</evidence>
<keyword evidence="6 8" id="KW-1133">Transmembrane helix</keyword>
<evidence type="ECO:0000256" key="3">
    <source>
        <dbReference type="ARBA" id="ARBA00022448"/>
    </source>
</evidence>
<dbReference type="PANTHER" id="PTHR30472:SF25">
    <property type="entry name" value="ABC TRANSPORTER PERMEASE PROTEIN MJ0876-RELATED"/>
    <property type="match status" value="1"/>
</dbReference>
<dbReference type="InterPro" id="IPR000522">
    <property type="entry name" value="ABC_transptr_permease_BtuC"/>
</dbReference>
<dbReference type="GO" id="GO:0005886">
    <property type="term" value="C:plasma membrane"/>
    <property type="evidence" value="ECO:0007669"/>
    <property type="project" value="UniProtKB-SubCell"/>
</dbReference>
<feature type="transmembrane region" description="Helical" evidence="8">
    <location>
        <begin position="148"/>
        <end position="169"/>
    </location>
</feature>
<evidence type="ECO:0000313" key="10">
    <source>
        <dbReference type="Proteomes" id="UP000033220"/>
    </source>
</evidence>
<dbReference type="HOGENOM" id="CLU_013016_0_3_5"/>
<dbReference type="STRING" id="1150469.RSPPHO_02870"/>
<evidence type="ECO:0000256" key="5">
    <source>
        <dbReference type="ARBA" id="ARBA00022692"/>
    </source>
</evidence>
<dbReference type="InterPro" id="IPR037294">
    <property type="entry name" value="ABC_BtuC-like"/>
</dbReference>
<evidence type="ECO:0000313" key="9">
    <source>
        <dbReference type="EMBL" id="CCG09496.1"/>
    </source>
</evidence>
<evidence type="ECO:0000256" key="6">
    <source>
        <dbReference type="ARBA" id="ARBA00022989"/>
    </source>
</evidence>
<dbReference type="KEGG" id="rpm:RSPPHO_02870"/>
<dbReference type="SUPFAM" id="SSF81345">
    <property type="entry name" value="ABC transporter involved in vitamin B12 uptake, BtuC"/>
    <property type="match status" value="1"/>
</dbReference>
<dbReference type="CDD" id="cd06550">
    <property type="entry name" value="TM_ABC_iron-siderophores_like"/>
    <property type="match status" value="1"/>
</dbReference>
<keyword evidence="3" id="KW-0813">Transport</keyword>
<keyword evidence="5 8" id="KW-0812">Transmembrane</keyword>
<evidence type="ECO:0000256" key="1">
    <source>
        <dbReference type="ARBA" id="ARBA00004651"/>
    </source>
</evidence>
<feature type="transmembrane region" description="Helical" evidence="8">
    <location>
        <begin position="242"/>
        <end position="270"/>
    </location>
</feature>
<dbReference type="Gene3D" id="1.10.3470.10">
    <property type="entry name" value="ABC transporter involved in vitamin B12 uptake, BtuC"/>
    <property type="match status" value="1"/>
</dbReference>
<keyword evidence="10" id="KW-1185">Reference proteome</keyword>
<proteinExistence type="inferred from homology"/>
<feature type="transmembrane region" description="Helical" evidence="8">
    <location>
        <begin position="12"/>
        <end position="34"/>
    </location>
</feature>
<feature type="transmembrane region" description="Helical" evidence="8">
    <location>
        <begin position="120"/>
        <end position="141"/>
    </location>
</feature>
<dbReference type="RefSeq" id="WP_014416125.1">
    <property type="nucleotide sequence ID" value="NC_017059.1"/>
</dbReference>
<dbReference type="PANTHER" id="PTHR30472">
    <property type="entry name" value="FERRIC ENTEROBACTIN TRANSPORT SYSTEM PERMEASE PROTEIN"/>
    <property type="match status" value="1"/>
</dbReference>
<comment type="similarity">
    <text evidence="2">Belongs to the binding-protein-dependent transport system permease family. FecCD subfamily.</text>
</comment>
<feature type="transmembrane region" description="Helical" evidence="8">
    <location>
        <begin position="310"/>
        <end position="329"/>
    </location>
</feature>
<reference evidence="9 10" key="1">
    <citation type="submission" date="2012-02" db="EMBL/GenBank/DDBJ databases">
        <title>Shotgun genome sequence of Phaeospirillum photometricum DSM 122.</title>
        <authorList>
            <person name="Duquesne K."/>
            <person name="Sturgis J."/>
        </authorList>
    </citation>
    <scope>NUCLEOTIDE SEQUENCE [LARGE SCALE GENOMIC DNA]</scope>
    <source>
        <strain evidence="10">DSM122</strain>
    </source>
</reference>
<dbReference type="Proteomes" id="UP000033220">
    <property type="component" value="Chromosome DSM 122"/>
</dbReference>
<evidence type="ECO:0000256" key="7">
    <source>
        <dbReference type="ARBA" id="ARBA00023136"/>
    </source>
</evidence>
<keyword evidence="4" id="KW-1003">Cell membrane</keyword>
<name>H6SPH1_PARPM</name>
<dbReference type="Pfam" id="PF01032">
    <property type="entry name" value="FecCD"/>
    <property type="match status" value="1"/>
</dbReference>
<evidence type="ECO:0000256" key="4">
    <source>
        <dbReference type="ARBA" id="ARBA00022475"/>
    </source>
</evidence>
<feature type="transmembrane region" description="Helical" evidence="8">
    <location>
        <begin position="282"/>
        <end position="304"/>
    </location>
</feature>
<organism evidence="9 10">
    <name type="scientific">Pararhodospirillum photometricum DSM 122</name>
    <dbReference type="NCBI Taxonomy" id="1150469"/>
    <lineage>
        <taxon>Bacteria</taxon>
        <taxon>Pseudomonadati</taxon>
        <taxon>Pseudomonadota</taxon>
        <taxon>Alphaproteobacteria</taxon>
        <taxon>Rhodospirillales</taxon>
        <taxon>Rhodospirillaceae</taxon>
        <taxon>Pararhodospirillum</taxon>
    </lineage>
</organism>
<dbReference type="GO" id="GO:0033214">
    <property type="term" value="P:siderophore-iron import into cell"/>
    <property type="evidence" value="ECO:0007669"/>
    <property type="project" value="TreeGrafter"/>
</dbReference>
<evidence type="ECO:0000256" key="2">
    <source>
        <dbReference type="ARBA" id="ARBA00007935"/>
    </source>
</evidence>
<gene>
    <name evidence="9" type="primary">hmuU2</name>
    <name evidence="9" type="ORF">RSPPHO_02870</name>
</gene>
<feature type="transmembrane region" description="Helical" evidence="8">
    <location>
        <begin position="94"/>
        <end position="114"/>
    </location>
</feature>
<dbReference type="PATRIC" id="fig|1150469.3.peg.3244"/>
<dbReference type="eggNOG" id="COG0609">
    <property type="taxonomic scope" value="Bacteria"/>
</dbReference>
<comment type="subcellular location">
    <subcellularLocation>
        <location evidence="1">Cell membrane</location>
        <topology evidence="1">Multi-pass membrane protein</topology>
    </subcellularLocation>
</comment>
<dbReference type="GO" id="GO:0022857">
    <property type="term" value="F:transmembrane transporter activity"/>
    <property type="evidence" value="ECO:0007669"/>
    <property type="project" value="InterPro"/>
</dbReference>
<sequence length="336" mass="33412">MTLSVRSSASPAAVSVVLGAILGVVAVLSLRLGYTALDWSDLVQALCHPSSPAGIIVTEIRLPRITLAALVGAALGGGGAALQGLFHNPLAEPGLTGVSSCAALGAVAALYFGAGAVWPWAVPVAGLLGAALATSAHLVLVVRGAGPLTLILAGIALSSWATALISLALNLAPHPYALGELVLWLLGSVRDRSGEDVMVCLPFVVAGVALLLACRRDLDALALGDETAASLGVPLARLRLQVILGSALAVGACVAVAGAIGFVGLIVPHLLRPVVGARPGRLLLPSALGGAVLLVVADAVVRLISVGPELQVGVVTALVGAPFFLILILKTARGGA</sequence>
<dbReference type="EMBL" id="HE663493">
    <property type="protein sequence ID" value="CCG09496.1"/>
    <property type="molecule type" value="Genomic_DNA"/>
</dbReference>
<feature type="transmembrane region" description="Helical" evidence="8">
    <location>
        <begin position="65"/>
        <end position="82"/>
    </location>
</feature>